<dbReference type="AlphaFoldDB" id="A0AAW1HSR5"/>
<protein>
    <submittedName>
        <fullName evidence="1">Uncharacterized protein</fullName>
    </submittedName>
</protein>
<dbReference type="Proteomes" id="UP001458880">
    <property type="component" value="Unassembled WGS sequence"/>
</dbReference>
<keyword evidence="2" id="KW-1185">Reference proteome</keyword>
<name>A0AAW1HSR5_POPJA</name>
<gene>
    <name evidence="1" type="ORF">QE152_g40034</name>
</gene>
<evidence type="ECO:0000313" key="2">
    <source>
        <dbReference type="Proteomes" id="UP001458880"/>
    </source>
</evidence>
<sequence length="328" mass="37036">MRSCVNLMEASSGFIEWKKSSHLFSNVQSPFSDGSFTVVNRHLGPAGKKKTSIIDLQKMQQDELERLIDEIPTDDESVTSDINNVMEDEADLDAPITLNNTNLFDIENMAIIFDEPNQGIGAGNLRLLTEDVIELMSEQSSEFRAAGIEPFNDQIFSNDEFLSSYVTDRPEKISQEEAGPSHIEISQAEAEESQAKSSYTEVLQVEQLQTEPPLHSGVIKETVSQIITPEQIRPHPKAEPRKSTIRRKKGKSLILTDTPVKENLEEAQIITPEQIRPHPKAEPRKSTIRRRTGKSLILTDTPVKENLEEGKNCVFLATDWWSKTRFKF</sequence>
<reference evidence="1 2" key="1">
    <citation type="journal article" date="2024" name="BMC Genomics">
        <title>De novo assembly and annotation of Popillia japonica's genome with initial clues to its potential as an invasive pest.</title>
        <authorList>
            <person name="Cucini C."/>
            <person name="Boschi S."/>
            <person name="Funari R."/>
            <person name="Cardaioli E."/>
            <person name="Iannotti N."/>
            <person name="Marturano G."/>
            <person name="Paoli F."/>
            <person name="Bruttini M."/>
            <person name="Carapelli A."/>
            <person name="Frati F."/>
            <person name="Nardi F."/>
        </authorList>
    </citation>
    <scope>NUCLEOTIDE SEQUENCE [LARGE SCALE GENOMIC DNA]</scope>
    <source>
        <strain evidence="1">DMR45628</strain>
    </source>
</reference>
<proteinExistence type="predicted"/>
<organism evidence="1 2">
    <name type="scientific">Popillia japonica</name>
    <name type="common">Japanese beetle</name>
    <dbReference type="NCBI Taxonomy" id="7064"/>
    <lineage>
        <taxon>Eukaryota</taxon>
        <taxon>Metazoa</taxon>
        <taxon>Ecdysozoa</taxon>
        <taxon>Arthropoda</taxon>
        <taxon>Hexapoda</taxon>
        <taxon>Insecta</taxon>
        <taxon>Pterygota</taxon>
        <taxon>Neoptera</taxon>
        <taxon>Endopterygota</taxon>
        <taxon>Coleoptera</taxon>
        <taxon>Polyphaga</taxon>
        <taxon>Scarabaeiformia</taxon>
        <taxon>Scarabaeidae</taxon>
        <taxon>Rutelinae</taxon>
        <taxon>Popillia</taxon>
    </lineage>
</organism>
<accession>A0AAW1HSR5</accession>
<dbReference type="EMBL" id="JASPKY010001019">
    <property type="protein sequence ID" value="KAK9679441.1"/>
    <property type="molecule type" value="Genomic_DNA"/>
</dbReference>
<comment type="caution">
    <text evidence="1">The sequence shown here is derived from an EMBL/GenBank/DDBJ whole genome shotgun (WGS) entry which is preliminary data.</text>
</comment>
<evidence type="ECO:0000313" key="1">
    <source>
        <dbReference type="EMBL" id="KAK9679441.1"/>
    </source>
</evidence>